<keyword evidence="2" id="KW-0175">Coiled coil</keyword>
<dbReference type="GO" id="GO:0005085">
    <property type="term" value="F:guanyl-nucleotide exchange factor activity"/>
    <property type="evidence" value="ECO:0007669"/>
    <property type="project" value="UniProtKB-KW"/>
</dbReference>
<protein>
    <submittedName>
        <fullName evidence="5">CRAL-TRIO domain-containing protein</fullName>
    </submittedName>
</protein>
<accession>A0A1I8HTI8</accession>
<reference evidence="5" key="1">
    <citation type="submission" date="2016-11" db="UniProtKB">
        <authorList>
            <consortium name="WormBaseParasite"/>
        </authorList>
    </citation>
    <scope>IDENTIFICATION</scope>
</reference>
<evidence type="ECO:0000313" key="5">
    <source>
        <dbReference type="WBParaSite" id="maker-uti_cns_0007922-snap-gene-0.3-mRNA-1"/>
    </source>
</evidence>
<sequence length="434" mass="48360">QQQQQQQPKLLSLGFVHFTGGIDTGLRPVICFPPRQIIRMHLNSVGSPELASIVEYLVSIAPSEVSMSTETGSNRRNHRGLAFLADFRACSQSIFRIVIDALDSVQSRSPGSVAVFYALMPKSKELAKSLQKMLGLYQKKTLLPTRKSAPDPNARSFQSVLLPSSQELYQFVSKANLMPDFGGSLNYDHQAWMKLRTQFDTLLAEVTDIADRAPAAVDSLARLKDNQSENGGEAGEASLQESAHGMQDQFQRVTASLGLEATSERVAQLLAACKEPANHPETRALAGNSLLRPYIERLERLQAKLDELRQLLQDKWKQAEAGLLVDGRLGDYRRSVLELGDWLDRWSKEVAKRVDTRSIANQQMAEDAREKMRIQVLEPSASKLAECRTLTGRLRRLVGSTTAQRGRRRAARSGATCRRIGSQTEEFQRADKID</sequence>
<dbReference type="PANTHER" id="PTHR22826:SF211">
    <property type="entry name" value="LD43457P"/>
    <property type="match status" value="1"/>
</dbReference>
<dbReference type="GO" id="GO:0005737">
    <property type="term" value="C:cytoplasm"/>
    <property type="evidence" value="ECO:0007669"/>
    <property type="project" value="TreeGrafter"/>
</dbReference>
<evidence type="ECO:0000256" key="1">
    <source>
        <dbReference type="ARBA" id="ARBA00022658"/>
    </source>
</evidence>
<feature type="region of interest" description="Disordered" evidence="3">
    <location>
        <begin position="226"/>
        <end position="245"/>
    </location>
</feature>
<dbReference type="Proteomes" id="UP000095280">
    <property type="component" value="Unplaced"/>
</dbReference>
<dbReference type="PANTHER" id="PTHR22826">
    <property type="entry name" value="RHO GUANINE EXCHANGE FACTOR-RELATED"/>
    <property type="match status" value="1"/>
</dbReference>
<keyword evidence="4" id="KW-1185">Reference proteome</keyword>
<organism evidence="4 5">
    <name type="scientific">Macrostomum lignano</name>
    <dbReference type="NCBI Taxonomy" id="282301"/>
    <lineage>
        <taxon>Eukaryota</taxon>
        <taxon>Metazoa</taxon>
        <taxon>Spiralia</taxon>
        <taxon>Lophotrochozoa</taxon>
        <taxon>Platyhelminthes</taxon>
        <taxon>Rhabditophora</taxon>
        <taxon>Macrostomorpha</taxon>
        <taxon>Macrostomida</taxon>
        <taxon>Macrostomidae</taxon>
        <taxon>Macrostomum</taxon>
    </lineage>
</organism>
<evidence type="ECO:0000256" key="3">
    <source>
        <dbReference type="SAM" id="MobiDB-lite"/>
    </source>
</evidence>
<keyword evidence="1" id="KW-0344">Guanine-nucleotide releasing factor</keyword>
<evidence type="ECO:0000256" key="2">
    <source>
        <dbReference type="SAM" id="Coils"/>
    </source>
</evidence>
<feature type="coiled-coil region" evidence="2">
    <location>
        <begin position="291"/>
        <end position="318"/>
    </location>
</feature>
<name>A0A1I8HTI8_9PLAT</name>
<dbReference type="InterPro" id="IPR051336">
    <property type="entry name" value="RhoGEF_Guanine_NuclExch_SF"/>
</dbReference>
<proteinExistence type="predicted"/>
<dbReference type="AlphaFoldDB" id="A0A1I8HTI8"/>
<dbReference type="WBParaSite" id="maker-uti_cns_0007922-snap-gene-0.3-mRNA-1">
    <property type="protein sequence ID" value="maker-uti_cns_0007922-snap-gene-0.3-mRNA-1"/>
    <property type="gene ID" value="maker-uti_cns_0007922-snap-gene-0.3"/>
</dbReference>
<evidence type="ECO:0000313" key="4">
    <source>
        <dbReference type="Proteomes" id="UP000095280"/>
    </source>
</evidence>